<keyword evidence="2" id="KW-0472">Membrane</keyword>
<gene>
    <name evidence="4" type="ORF">JW613_28245</name>
</gene>
<feature type="transmembrane region" description="Helical" evidence="2">
    <location>
        <begin position="217"/>
        <end position="239"/>
    </location>
</feature>
<feature type="transmembrane region" description="Helical" evidence="2">
    <location>
        <begin position="388"/>
        <end position="421"/>
    </location>
</feature>
<dbReference type="PANTHER" id="PTHR33133">
    <property type="entry name" value="OS08G0107100 PROTEIN-RELATED"/>
    <property type="match status" value="1"/>
</dbReference>
<feature type="compositionally biased region" description="Gly residues" evidence="1">
    <location>
        <begin position="94"/>
        <end position="103"/>
    </location>
</feature>
<reference evidence="4 5" key="1">
    <citation type="submission" date="2021-02" db="EMBL/GenBank/DDBJ databases">
        <title>Streptomyces spirodelae sp. nov., isolated from duckweed.</title>
        <authorList>
            <person name="Saimee Y."/>
            <person name="Duangmal K."/>
        </authorList>
    </citation>
    <scope>NUCLEOTIDE SEQUENCE [LARGE SCALE GENOMIC DNA]</scope>
    <source>
        <strain evidence="4 5">DSM 42105</strain>
    </source>
</reference>
<evidence type="ECO:0000256" key="2">
    <source>
        <dbReference type="SAM" id="Phobius"/>
    </source>
</evidence>
<dbReference type="InterPro" id="IPR057169">
    <property type="entry name" value="DUF7847"/>
</dbReference>
<accession>A0ABS3Y3B5</accession>
<proteinExistence type="predicted"/>
<feature type="transmembrane region" description="Helical" evidence="2">
    <location>
        <begin position="344"/>
        <end position="368"/>
    </location>
</feature>
<feature type="transmembrane region" description="Helical" evidence="2">
    <location>
        <begin position="157"/>
        <end position="181"/>
    </location>
</feature>
<feature type="domain" description="DUF7847" evidence="3">
    <location>
        <begin position="218"/>
        <end position="420"/>
    </location>
</feature>
<feature type="region of interest" description="Disordered" evidence="1">
    <location>
        <begin position="1"/>
        <end position="125"/>
    </location>
</feature>
<comment type="caution">
    <text evidence="4">The sequence shown here is derived from an EMBL/GenBank/DDBJ whole genome shotgun (WGS) entry which is preliminary data.</text>
</comment>
<name>A0ABS3Y3B5_9ACTN</name>
<evidence type="ECO:0000259" key="3">
    <source>
        <dbReference type="Pfam" id="PF25231"/>
    </source>
</evidence>
<dbReference type="Pfam" id="PF25231">
    <property type="entry name" value="DUF7847"/>
    <property type="match status" value="1"/>
</dbReference>
<dbReference type="Proteomes" id="UP000721954">
    <property type="component" value="Unassembled WGS sequence"/>
</dbReference>
<feature type="transmembrane region" description="Helical" evidence="2">
    <location>
        <begin position="259"/>
        <end position="284"/>
    </location>
</feature>
<sequence length="455" mass="47102">MNDSPGWASPGSASPDPRPSGTPGNNDEGSTGDDTERTTSEAAPRPAADDRPPNWAADQPPAAPQGWTWGEQDEGRGQRRGKGKGQIPRQHPGRPGGPTGGWGAAPPPGAGPARGWNSPGWTPPPLAAKPGVIPLRPLGIGEILDGSVSAMRAHWRIALGISLVVAVLTELVSALTTRFWLGDTGELEALVDKENPSLDEINNALTGALGSLSVTGIVGMFGSVIATAMLTVVVSRAVLGRDVTLGEAWRDARPQLLRLLGLLFLIPLLVALVIAACLLPGFLVAATGPVALAIALLFFGVLGGTAAAAWVWVRFCLAPPALMLEKQGLIASMRRSAKLVRGNWWRILGIQLLALLLVLAISLVVSVPTTVVSGLVSGGDTLTDPAAAVGWTSLIINGIGSVLASTIALPLGAGITALLYLDQRIRREALDLELARAAGVPGFERQDPEPPAPES</sequence>
<dbReference type="PANTHER" id="PTHR33133:SF1">
    <property type="entry name" value="EXPRESSED PROTEIN-RELATED"/>
    <property type="match status" value="1"/>
</dbReference>
<evidence type="ECO:0000256" key="1">
    <source>
        <dbReference type="SAM" id="MobiDB-lite"/>
    </source>
</evidence>
<evidence type="ECO:0000313" key="5">
    <source>
        <dbReference type="Proteomes" id="UP000721954"/>
    </source>
</evidence>
<protein>
    <recommendedName>
        <fullName evidence="3">DUF7847 domain-containing protein</fullName>
    </recommendedName>
</protein>
<feature type="compositionally biased region" description="Low complexity" evidence="1">
    <location>
        <begin position="1"/>
        <end position="15"/>
    </location>
</feature>
<keyword evidence="2" id="KW-1133">Transmembrane helix</keyword>
<feature type="transmembrane region" description="Helical" evidence="2">
    <location>
        <begin position="290"/>
        <end position="313"/>
    </location>
</feature>
<dbReference type="EMBL" id="JAFFZM010000020">
    <property type="protein sequence ID" value="MBO8202154.1"/>
    <property type="molecule type" value="Genomic_DNA"/>
</dbReference>
<evidence type="ECO:0000313" key="4">
    <source>
        <dbReference type="EMBL" id="MBO8202154.1"/>
    </source>
</evidence>
<keyword evidence="5" id="KW-1185">Reference proteome</keyword>
<organism evidence="4 5">
    <name type="scientific">Streptomyces smyrnaeus</name>
    <dbReference type="NCBI Taxonomy" id="1387713"/>
    <lineage>
        <taxon>Bacteria</taxon>
        <taxon>Bacillati</taxon>
        <taxon>Actinomycetota</taxon>
        <taxon>Actinomycetes</taxon>
        <taxon>Kitasatosporales</taxon>
        <taxon>Streptomycetaceae</taxon>
        <taxon>Streptomyces</taxon>
    </lineage>
</organism>
<dbReference type="GeneID" id="96262521"/>
<dbReference type="RefSeq" id="WP_209213702.1">
    <property type="nucleotide sequence ID" value="NZ_JAFFZM010000020.1"/>
</dbReference>
<keyword evidence="2" id="KW-0812">Transmembrane</keyword>